<reference evidence="1 2" key="1">
    <citation type="submission" date="2023-02" db="EMBL/GenBank/DDBJ databases">
        <title>Entomopathogenic bacteria.</title>
        <authorList>
            <person name="Machado R.A."/>
        </authorList>
    </citation>
    <scope>NUCLEOTIDE SEQUENCE [LARGE SCALE GENOMIC DNA]</scope>
    <source>
        <strain evidence="1 2">XENO-7</strain>
    </source>
</reference>
<protein>
    <submittedName>
        <fullName evidence="1">Uncharacterized protein</fullName>
    </submittedName>
</protein>
<gene>
    <name evidence="1" type="ORF">PSI22_19980</name>
</gene>
<comment type="caution">
    <text evidence="1">The sequence shown here is derived from an EMBL/GenBank/DDBJ whole genome shotgun (WGS) entry which is preliminary data.</text>
</comment>
<accession>A0ABT5M9W8</accession>
<proteinExistence type="predicted"/>
<organism evidence="1 2">
    <name type="scientific">Xenorhabdus aichiensis</name>
    <dbReference type="NCBI Taxonomy" id="3025874"/>
    <lineage>
        <taxon>Bacteria</taxon>
        <taxon>Pseudomonadati</taxon>
        <taxon>Pseudomonadota</taxon>
        <taxon>Gammaproteobacteria</taxon>
        <taxon>Enterobacterales</taxon>
        <taxon>Morganellaceae</taxon>
        <taxon>Xenorhabdus</taxon>
    </lineage>
</organism>
<dbReference type="EMBL" id="JAQRFO010000072">
    <property type="protein sequence ID" value="MDC9623850.1"/>
    <property type="molecule type" value="Genomic_DNA"/>
</dbReference>
<sequence>MILSIFKYRFPFPNGHKKRLRVSLCDFFSLNTSANLKSKNRSKSFSGRFTVIQKSDRKVRKTDFIS</sequence>
<dbReference type="Proteomes" id="UP001214757">
    <property type="component" value="Unassembled WGS sequence"/>
</dbReference>
<keyword evidence="2" id="KW-1185">Reference proteome</keyword>
<name>A0ABT5M9W8_9GAMM</name>
<evidence type="ECO:0000313" key="2">
    <source>
        <dbReference type="Proteomes" id="UP001214757"/>
    </source>
</evidence>
<evidence type="ECO:0000313" key="1">
    <source>
        <dbReference type="EMBL" id="MDC9623850.1"/>
    </source>
</evidence>
<dbReference type="RefSeq" id="WP_273581264.1">
    <property type="nucleotide sequence ID" value="NZ_JAQRFO010000072.1"/>
</dbReference>